<dbReference type="InParanoid" id="W0RGG1"/>
<organism evidence="17 18">
    <name type="scientific">Gemmatirosa kalamazoonensis</name>
    <dbReference type="NCBI Taxonomy" id="861299"/>
    <lineage>
        <taxon>Bacteria</taxon>
        <taxon>Pseudomonadati</taxon>
        <taxon>Gemmatimonadota</taxon>
        <taxon>Gemmatimonadia</taxon>
        <taxon>Gemmatimonadales</taxon>
        <taxon>Gemmatimonadaceae</taxon>
        <taxon>Gemmatirosa</taxon>
    </lineage>
</organism>
<feature type="binding site" evidence="13">
    <location>
        <position position="270"/>
    </location>
    <ligand>
        <name>Mg(2+)</name>
        <dbReference type="ChEBI" id="CHEBI:18420"/>
    </ligand>
</feature>
<protein>
    <recommendedName>
        <fullName evidence="4">fumarylacetoacetase</fullName>
        <ecNumber evidence="4">3.7.1.2</ecNumber>
    </recommendedName>
</protein>
<evidence type="ECO:0000256" key="3">
    <source>
        <dbReference type="ARBA" id="ARBA00004782"/>
    </source>
</evidence>
<feature type="binding site" evidence="12">
    <location>
        <position position="156"/>
    </location>
    <ligand>
        <name>substrate</name>
    </ligand>
</feature>
<dbReference type="Proteomes" id="UP000019151">
    <property type="component" value="Chromosome"/>
</dbReference>
<feature type="domain" description="Fumarylacetoacetase-like C-terminal" evidence="15">
    <location>
        <begin position="139"/>
        <end position="434"/>
    </location>
</feature>
<dbReference type="SUPFAM" id="SSF63433">
    <property type="entry name" value="Fumarylacetoacetate hydrolase, FAH, N-terminal domain"/>
    <property type="match status" value="1"/>
</dbReference>
<evidence type="ECO:0000256" key="7">
    <source>
        <dbReference type="ARBA" id="ARBA00022837"/>
    </source>
</evidence>
<dbReference type="Pfam" id="PF09298">
    <property type="entry name" value="FAA_hydrolase_N"/>
    <property type="match status" value="1"/>
</dbReference>
<evidence type="ECO:0000313" key="17">
    <source>
        <dbReference type="EMBL" id="AHG89866.1"/>
    </source>
</evidence>
<gene>
    <name evidence="17" type="ORF">J421_2329</name>
</gene>
<dbReference type="Pfam" id="PF01557">
    <property type="entry name" value="FAA_hydrolase"/>
    <property type="match status" value="1"/>
</dbReference>
<dbReference type="AlphaFoldDB" id="W0RGG1"/>
<dbReference type="EC" id="3.7.1.2" evidence="4"/>
<dbReference type="InterPro" id="IPR005959">
    <property type="entry name" value="Fumarylacetoacetase"/>
</dbReference>
<feature type="domain" description="Fumarylacetoacetase N-terminal" evidence="16">
    <location>
        <begin position="26"/>
        <end position="132"/>
    </location>
</feature>
<reference evidence="17 18" key="1">
    <citation type="journal article" date="2014" name="Genome Announc.">
        <title>Genome Sequence and Methylome of Soil Bacterium Gemmatirosa kalamazoonensis KBS708T, a Member of the Rarely Cultivated Gemmatimonadetes Phylum.</title>
        <authorList>
            <person name="Debruyn J.M."/>
            <person name="Radosevich M."/>
            <person name="Wommack K.E."/>
            <person name="Polson S.W."/>
            <person name="Hauser L.J."/>
            <person name="Fawaz M.N."/>
            <person name="Korlach J."/>
            <person name="Tsai Y.C."/>
        </authorList>
    </citation>
    <scope>NUCLEOTIDE SEQUENCE [LARGE SCALE GENOMIC DNA]</scope>
    <source>
        <strain evidence="17 18">KBS708</strain>
    </source>
</reference>
<dbReference type="STRING" id="861299.J421_2329"/>
<dbReference type="UniPathway" id="UPA00139">
    <property type="reaction ID" value="UER00341"/>
</dbReference>
<evidence type="ECO:0000256" key="9">
    <source>
        <dbReference type="ARBA" id="ARBA00022878"/>
    </source>
</evidence>
<feature type="region of interest" description="Disordered" evidence="14">
    <location>
        <begin position="181"/>
        <end position="205"/>
    </location>
</feature>
<evidence type="ECO:0000259" key="16">
    <source>
        <dbReference type="Pfam" id="PF09298"/>
    </source>
</evidence>
<keyword evidence="8 13" id="KW-0460">Magnesium</keyword>
<dbReference type="OrthoDB" id="9805307at2"/>
<keyword evidence="18" id="KW-1185">Reference proteome</keyword>
<evidence type="ECO:0000256" key="12">
    <source>
        <dbReference type="PIRSR" id="PIRSR605959-2"/>
    </source>
</evidence>
<sequence length="438" mass="47409">MNDTLDPKLRSWVESAHDPATEFPIQNLPFGVFRRAGSDEAPRVGVAIGDQILDLCACLAEGLLEDVREGPAAIACAAPSLNVLMSLGRAHATALRAGVSRVLRAGGAPTRYDRERAERILVPMADAELFLPADVGDYTDFYASVFHATNVGRLFRPDQPLLPNYKWVPIGYHGRASSIVRSGTPVRRPHGQTKRPDDERPTFGPTRQLDYELELGFYIGAGTSLGQRLAIDDAESHLFGVSLVNDWSARDVQSWEYQPLGPFLAKSFATTVSPWVVTLDALEPFRRAAFARPEGDPAPLPHLVSVVDQARGAFDVTLEVWLSTARMRDAGLDPCRVSHGSFADMYWTPAQLVTHHTSNGCNLRPGDLLASGTVSGPEPSSRGCLLELTTRGAEPLSLPGGETRAFLDDGDEVILRGYCEAEGAVRIGLGECRGLVVG</sequence>
<dbReference type="eggNOG" id="COG0179">
    <property type="taxonomic scope" value="Bacteria"/>
</dbReference>
<dbReference type="GO" id="GO:1902000">
    <property type="term" value="P:homogentisate catabolic process"/>
    <property type="evidence" value="ECO:0007669"/>
    <property type="project" value="TreeGrafter"/>
</dbReference>
<dbReference type="Gene3D" id="2.30.30.230">
    <property type="entry name" value="Fumarylacetoacetase, N-terminal domain"/>
    <property type="match status" value="1"/>
</dbReference>
<keyword evidence="10" id="KW-0585">Phenylalanine catabolism</keyword>
<dbReference type="KEGG" id="gba:J421_2329"/>
<evidence type="ECO:0000256" key="13">
    <source>
        <dbReference type="PIRSR" id="PIRSR605959-3"/>
    </source>
</evidence>
<dbReference type="RefSeq" id="WP_025411349.1">
    <property type="nucleotide sequence ID" value="NZ_CP007128.1"/>
</dbReference>
<evidence type="ECO:0000313" key="18">
    <source>
        <dbReference type="Proteomes" id="UP000019151"/>
    </source>
</evidence>
<evidence type="ECO:0000259" key="15">
    <source>
        <dbReference type="Pfam" id="PF01557"/>
    </source>
</evidence>
<dbReference type="HOGENOM" id="CLU_026207_2_0_0"/>
<evidence type="ECO:0000256" key="11">
    <source>
        <dbReference type="PIRSR" id="PIRSR605959-1"/>
    </source>
</evidence>
<dbReference type="Gene3D" id="3.90.850.10">
    <property type="entry name" value="Fumarylacetoacetase-like, C-terminal domain"/>
    <property type="match status" value="1"/>
</dbReference>
<dbReference type="PATRIC" id="fig|861299.3.peg.2372"/>
<feature type="active site" description="Proton acceptor" evidence="11">
    <location>
        <position position="147"/>
    </location>
</feature>
<dbReference type="GO" id="GO:0006559">
    <property type="term" value="P:L-phenylalanine catabolic process"/>
    <property type="evidence" value="ECO:0007669"/>
    <property type="project" value="UniProtKB-UniPathway"/>
</dbReference>
<evidence type="ECO:0000256" key="6">
    <source>
        <dbReference type="ARBA" id="ARBA00022801"/>
    </source>
</evidence>
<feature type="binding site" evidence="12">
    <location>
        <position position="257"/>
    </location>
    <ligand>
        <name>substrate</name>
    </ligand>
</feature>
<evidence type="ECO:0000256" key="2">
    <source>
        <dbReference type="ARBA" id="ARBA00001946"/>
    </source>
</evidence>
<comment type="cofactor">
    <cofactor evidence="1 13">
        <name>Ca(2+)</name>
        <dbReference type="ChEBI" id="CHEBI:29108"/>
    </cofactor>
</comment>
<feature type="binding site" evidence="13">
    <location>
        <position position="214"/>
    </location>
    <ligand>
        <name>Ca(2+)</name>
        <dbReference type="ChEBI" id="CHEBI:29108"/>
    </ligand>
</feature>
<feature type="binding site" evidence="13">
    <location>
        <position position="266"/>
    </location>
    <ligand>
        <name>Mg(2+)</name>
        <dbReference type="ChEBI" id="CHEBI:18420"/>
    </ligand>
</feature>
<feature type="binding site" evidence="12">
    <location>
        <position position="142"/>
    </location>
    <ligand>
        <name>substrate</name>
    </ligand>
</feature>
<feature type="binding site" evidence="13">
    <location>
        <position position="140"/>
    </location>
    <ligand>
        <name>Ca(2+)</name>
        <dbReference type="ChEBI" id="CHEBI:29108"/>
    </ligand>
</feature>
<evidence type="ECO:0000256" key="10">
    <source>
        <dbReference type="ARBA" id="ARBA00023232"/>
    </source>
</evidence>
<feature type="binding site" evidence="13">
    <location>
        <position position="246"/>
    </location>
    <ligand>
        <name>Mg(2+)</name>
        <dbReference type="ChEBI" id="CHEBI:18420"/>
    </ligand>
</feature>
<keyword evidence="7 13" id="KW-0106">Calcium</keyword>
<dbReference type="GO" id="GO:0004334">
    <property type="term" value="F:fumarylacetoacetase activity"/>
    <property type="evidence" value="ECO:0007669"/>
    <property type="project" value="UniProtKB-EC"/>
</dbReference>
<comment type="pathway">
    <text evidence="3">Amino-acid degradation; L-phenylalanine degradation; acetoacetate and fumarate from L-phenylalanine: step 6/6.</text>
</comment>
<evidence type="ECO:0000256" key="8">
    <source>
        <dbReference type="ARBA" id="ARBA00022842"/>
    </source>
</evidence>
<dbReference type="PANTHER" id="PTHR43069:SF2">
    <property type="entry name" value="FUMARYLACETOACETASE"/>
    <property type="match status" value="1"/>
</dbReference>
<dbReference type="InterPro" id="IPR015377">
    <property type="entry name" value="Fumarylacetoacetase_N"/>
</dbReference>
<evidence type="ECO:0000256" key="1">
    <source>
        <dbReference type="ARBA" id="ARBA00001913"/>
    </source>
</evidence>
<dbReference type="EMBL" id="CP007128">
    <property type="protein sequence ID" value="AHG89866.1"/>
    <property type="molecule type" value="Genomic_DNA"/>
</dbReference>
<evidence type="ECO:0000256" key="14">
    <source>
        <dbReference type="SAM" id="MobiDB-lite"/>
    </source>
</evidence>
<keyword evidence="6" id="KW-0378">Hydrolase</keyword>
<dbReference type="GO" id="GO:0006572">
    <property type="term" value="P:L-tyrosine catabolic process"/>
    <property type="evidence" value="ECO:0007669"/>
    <property type="project" value="UniProtKB-KW"/>
</dbReference>
<keyword evidence="5 13" id="KW-0479">Metal-binding</keyword>
<dbReference type="SUPFAM" id="SSF56529">
    <property type="entry name" value="FAH"/>
    <property type="match status" value="1"/>
</dbReference>
<dbReference type="InterPro" id="IPR036462">
    <property type="entry name" value="Fumarylacetoacetase_N_sf"/>
</dbReference>
<feature type="binding site" evidence="13">
    <location>
        <position position="212"/>
    </location>
    <ligand>
        <name>Ca(2+)</name>
        <dbReference type="ChEBI" id="CHEBI:29108"/>
    </ligand>
</feature>
<feature type="binding site" evidence="13">
    <location>
        <position position="246"/>
    </location>
    <ligand>
        <name>Ca(2+)</name>
        <dbReference type="ChEBI" id="CHEBI:29108"/>
    </ligand>
</feature>
<dbReference type="InterPro" id="IPR036663">
    <property type="entry name" value="Fumarylacetoacetase_C_sf"/>
</dbReference>
<proteinExistence type="predicted"/>
<dbReference type="InterPro" id="IPR011234">
    <property type="entry name" value="Fumarylacetoacetase-like_C"/>
</dbReference>
<accession>W0RGG1</accession>
<evidence type="ECO:0000256" key="4">
    <source>
        <dbReference type="ARBA" id="ARBA00012094"/>
    </source>
</evidence>
<comment type="cofactor">
    <cofactor evidence="2 13">
        <name>Mg(2+)</name>
        <dbReference type="ChEBI" id="CHEBI:18420"/>
    </cofactor>
</comment>
<evidence type="ECO:0000256" key="5">
    <source>
        <dbReference type="ARBA" id="ARBA00022723"/>
    </source>
</evidence>
<dbReference type="GO" id="GO:0046872">
    <property type="term" value="F:metal ion binding"/>
    <property type="evidence" value="ECO:0007669"/>
    <property type="project" value="UniProtKB-KW"/>
</dbReference>
<feature type="binding site" evidence="12">
    <location>
        <position position="373"/>
    </location>
    <ligand>
        <name>substrate</name>
    </ligand>
</feature>
<keyword evidence="9" id="KW-0828">Tyrosine catabolism</keyword>
<dbReference type="PANTHER" id="PTHR43069">
    <property type="entry name" value="FUMARYLACETOACETASE"/>
    <property type="match status" value="1"/>
</dbReference>
<feature type="binding site" evidence="12">
    <location>
        <position position="253"/>
    </location>
    <ligand>
        <name>substrate</name>
    </ligand>
</feature>
<name>W0RGG1_9BACT</name>
<dbReference type="NCBIfam" id="TIGR01266">
    <property type="entry name" value="fum_ac_acetase"/>
    <property type="match status" value="1"/>
</dbReference>